<dbReference type="PRINTS" id="PR00707">
    <property type="entry name" value="UBCTHYDRLASE"/>
</dbReference>
<dbReference type="InterPro" id="IPR038765">
    <property type="entry name" value="Papain-like_cys_pep_sf"/>
</dbReference>
<dbReference type="Gene3D" id="3.40.532.10">
    <property type="entry name" value="Peptidase C12, ubiquitin carboxyl-terminal hydrolase"/>
    <property type="match status" value="1"/>
</dbReference>
<evidence type="ECO:0000259" key="11">
    <source>
        <dbReference type="PROSITE" id="PS52048"/>
    </source>
</evidence>
<feature type="active site" description="Nucleophile" evidence="8">
    <location>
        <position position="88"/>
    </location>
</feature>
<dbReference type="Pfam" id="PF01088">
    <property type="entry name" value="Peptidase_C12"/>
    <property type="match status" value="1"/>
</dbReference>
<reference evidence="12" key="1">
    <citation type="submission" date="2025-05" db="UniProtKB">
        <authorList>
            <consortium name="RefSeq"/>
        </authorList>
    </citation>
    <scope>NUCLEOTIDE SEQUENCE [LARGE SCALE GENOMIC DNA]</scope>
</reference>
<comment type="catalytic activity">
    <reaction evidence="1 7 8 9">
        <text>Thiol-dependent hydrolysis of ester, thioester, amide, peptide and isopeptide bonds formed by the C-terminal Gly of ubiquitin (a 76-residue protein attached to proteins as an intracellular targeting signal).</text>
        <dbReference type="EC" id="3.4.19.12"/>
    </reaction>
</comment>
<feature type="active site" description="Proton donor" evidence="8">
    <location>
        <position position="164"/>
    </location>
</feature>
<evidence type="ECO:0000256" key="2">
    <source>
        <dbReference type="ARBA" id="ARBA00009326"/>
    </source>
</evidence>
<comment type="similarity">
    <text evidence="2 7 8 9">Belongs to the peptidase C12 family.</text>
</comment>
<name>A0ABM4BD48_HYDVU</name>
<feature type="site" description="Transition state stabilizer" evidence="8">
    <location>
        <position position="82"/>
    </location>
</feature>
<evidence type="ECO:0000256" key="4">
    <source>
        <dbReference type="ARBA" id="ARBA00022786"/>
    </source>
</evidence>
<keyword evidence="10" id="KW-0175">Coiled coil</keyword>
<dbReference type="EC" id="3.4.19.12" evidence="7 9"/>
<dbReference type="Proteomes" id="UP001652625">
    <property type="component" value="Chromosome 02"/>
</dbReference>
<proteinExistence type="inferred from homology"/>
<evidence type="ECO:0000256" key="7">
    <source>
        <dbReference type="PIRNR" id="PIRNR038120"/>
    </source>
</evidence>
<keyword evidence="3 7" id="KW-0645">Protease</keyword>
<dbReference type="PROSITE" id="PS52048">
    <property type="entry name" value="UCH_DOMAIN"/>
    <property type="match status" value="1"/>
</dbReference>
<keyword evidence="4 7" id="KW-0833">Ubl conjugation pathway</keyword>
<evidence type="ECO:0000256" key="5">
    <source>
        <dbReference type="ARBA" id="ARBA00022801"/>
    </source>
</evidence>
<dbReference type="GO" id="GO:0016787">
    <property type="term" value="F:hydrolase activity"/>
    <property type="evidence" value="ECO:0007669"/>
    <property type="project" value="UniProtKB-KW"/>
</dbReference>
<organism evidence="12 13">
    <name type="scientific">Hydra vulgaris</name>
    <name type="common">Hydra</name>
    <name type="synonym">Hydra attenuata</name>
    <dbReference type="NCBI Taxonomy" id="6087"/>
    <lineage>
        <taxon>Eukaryota</taxon>
        <taxon>Metazoa</taxon>
        <taxon>Cnidaria</taxon>
        <taxon>Hydrozoa</taxon>
        <taxon>Hydroidolina</taxon>
        <taxon>Anthoathecata</taxon>
        <taxon>Aplanulata</taxon>
        <taxon>Hydridae</taxon>
        <taxon>Hydra</taxon>
    </lineage>
</organism>
<dbReference type="SUPFAM" id="SSF54001">
    <property type="entry name" value="Cysteine proteinases"/>
    <property type="match status" value="1"/>
</dbReference>
<dbReference type="InterPro" id="IPR036959">
    <property type="entry name" value="Peptidase_C12_UCH_sf"/>
</dbReference>
<feature type="site" description="Important for enzyme activity" evidence="8">
    <location>
        <position position="179"/>
    </location>
</feature>
<dbReference type="Pfam" id="PF18031">
    <property type="entry name" value="UCH_C"/>
    <property type="match status" value="1"/>
</dbReference>
<reference evidence="13" key="2">
    <citation type="submission" date="2025-08" db="UniProtKB">
        <authorList>
            <consortium name="RefSeq"/>
        </authorList>
    </citation>
    <scope>IDENTIFICATION</scope>
</reference>
<dbReference type="GeneID" id="100210871"/>
<feature type="coiled-coil region" evidence="10">
    <location>
        <begin position="228"/>
        <end position="274"/>
    </location>
</feature>
<feature type="domain" description="UCH catalytic" evidence="11">
    <location>
        <begin position="7"/>
        <end position="225"/>
    </location>
</feature>
<evidence type="ECO:0000256" key="9">
    <source>
        <dbReference type="RuleBase" id="RU361215"/>
    </source>
</evidence>
<accession>A0ABM4BD48</accession>
<keyword evidence="12" id="KW-1185">Reference proteome</keyword>
<keyword evidence="6 7" id="KW-0788">Thiol protease</keyword>
<evidence type="ECO:0000313" key="13">
    <source>
        <dbReference type="RefSeq" id="XP_065646841.1"/>
    </source>
</evidence>
<sequence length="342" mass="38954">MGSSHGDWCLIESDPGVFTELIRGFGCSGVQVEELWSLDSDILETLSPVHGLIFLFKWRSGEEADGAIVRDSRIDEIFFAKQVINNACATQAIISILLNCNHPDLQLGETLSAFKEFSKQFDPALKGLSLSNSDTIKQVHNSFAREEMFQFDSSKKDEDKEAYHFVAYIPINGRLYELDGLKDGPIDLASATTDSWLHVCKPIIEKRMQKYSSEDVHFNLMAVVTDRKLIYAREIEKLNNQRTQLLKELSESANVELNAKVKALDAELDTYQSLMAAEDDKMAAYKIENIRRKHNYLPFIMELLKLLAKKGELVPLVEKARELTRTRRENDKARKKQKECSN</sequence>
<evidence type="ECO:0000256" key="6">
    <source>
        <dbReference type="ARBA" id="ARBA00022807"/>
    </source>
</evidence>
<dbReference type="Gene3D" id="1.20.58.860">
    <property type="match status" value="1"/>
</dbReference>
<dbReference type="PIRSF" id="PIRSF038120">
    <property type="entry name" value="Ubiquitinyl_hydrolase_UCH37"/>
    <property type="match status" value="1"/>
</dbReference>
<keyword evidence="5 7" id="KW-0378">Hydrolase</keyword>
<protein>
    <recommendedName>
        <fullName evidence="7 9">Ubiquitin carboxyl-terminal hydrolase</fullName>
        <ecNumber evidence="7 9">3.4.19.12</ecNumber>
    </recommendedName>
</protein>
<dbReference type="RefSeq" id="XP_065646841.1">
    <property type="nucleotide sequence ID" value="XM_065790769.1"/>
</dbReference>
<dbReference type="PROSITE" id="PS52049">
    <property type="entry name" value="ULD"/>
    <property type="match status" value="1"/>
</dbReference>
<dbReference type="InterPro" id="IPR017390">
    <property type="entry name" value="Ubiquitinyl_hydrolase_UCH37"/>
</dbReference>
<dbReference type="CDD" id="cd09617">
    <property type="entry name" value="Peptidase_C12_UCH37_BAP1"/>
    <property type="match status" value="1"/>
</dbReference>
<evidence type="ECO:0000256" key="1">
    <source>
        <dbReference type="ARBA" id="ARBA00000707"/>
    </source>
</evidence>
<dbReference type="InterPro" id="IPR041507">
    <property type="entry name" value="UCH_C"/>
</dbReference>
<gene>
    <name evidence="13" type="primary">LOC100210871</name>
</gene>
<evidence type="ECO:0000256" key="8">
    <source>
        <dbReference type="PROSITE-ProRule" id="PRU01393"/>
    </source>
</evidence>
<evidence type="ECO:0000256" key="3">
    <source>
        <dbReference type="ARBA" id="ARBA00022670"/>
    </source>
</evidence>
<dbReference type="InterPro" id="IPR001578">
    <property type="entry name" value="Peptidase_C12_UCH"/>
</dbReference>
<dbReference type="PANTHER" id="PTHR10589">
    <property type="entry name" value="UBIQUITIN CARBOXYL-TERMINAL HYDROLASE"/>
    <property type="match status" value="1"/>
</dbReference>
<evidence type="ECO:0000256" key="10">
    <source>
        <dbReference type="SAM" id="Coils"/>
    </source>
</evidence>
<evidence type="ECO:0000313" key="12">
    <source>
        <dbReference type="Proteomes" id="UP001652625"/>
    </source>
</evidence>
<dbReference type="PANTHER" id="PTHR10589:SF16">
    <property type="entry name" value="UBIQUITIN CARBOXYL-TERMINAL HYDROLASE ISOZYME L5"/>
    <property type="match status" value="1"/>
</dbReference>